<feature type="region of interest" description="Disordered" evidence="5">
    <location>
        <begin position="197"/>
        <end position="255"/>
    </location>
</feature>
<reference evidence="7 8" key="1">
    <citation type="submission" date="2019-02" db="EMBL/GenBank/DDBJ databases">
        <title>Genome sequencing of the rare red list fungi Antrodiella citrinella (Flaviporus citrinellus).</title>
        <authorList>
            <person name="Buettner E."/>
            <person name="Kellner H."/>
        </authorList>
    </citation>
    <scope>NUCLEOTIDE SEQUENCE [LARGE SCALE GENOMIC DNA]</scope>
    <source>
        <strain evidence="7 8">DSM 108506</strain>
    </source>
</reference>
<evidence type="ECO:0000256" key="3">
    <source>
        <dbReference type="ARBA" id="ARBA00022801"/>
    </source>
</evidence>
<dbReference type="GO" id="GO:0006508">
    <property type="term" value="P:proteolysis"/>
    <property type="evidence" value="ECO:0007669"/>
    <property type="project" value="UniProtKB-KW"/>
</dbReference>
<evidence type="ECO:0000256" key="4">
    <source>
        <dbReference type="ARBA" id="ARBA00022807"/>
    </source>
</evidence>
<proteinExistence type="inferred from homology"/>
<evidence type="ECO:0000313" key="7">
    <source>
        <dbReference type="EMBL" id="THH21516.1"/>
    </source>
</evidence>
<dbReference type="InterPro" id="IPR038765">
    <property type="entry name" value="Papain-like_cys_pep_sf"/>
</dbReference>
<dbReference type="Gene3D" id="3.40.395.10">
    <property type="entry name" value="Adenoviral Proteinase, Chain A"/>
    <property type="match status" value="1"/>
</dbReference>
<evidence type="ECO:0000256" key="1">
    <source>
        <dbReference type="ARBA" id="ARBA00005234"/>
    </source>
</evidence>
<dbReference type="PROSITE" id="PS50600">
    <property type="entry name" value="ULP_PROTEASE"/>
    <property type="match status" value="1"/>
</dbReference>
<evidence type="ECO:0000256" key="2">
    <source>
        <dbReference type="ARBA" id="ARBA00022670"/>
    </source>
</evidence>
<evidence type="ECO:0000256" key="5">
    <source>
        <dbReference type="SAM" id="MobiDB-lite"/>
    </source>
</evidence>
<evidence type="ECO:0000259" key="6">
    <source>
        <dbReference type="PROSITE" id="PS50600"/>
    </source>
</evidence>
<feature type="region of interest" description="Disordered" evidence="5">
    <location>
        <begin position="160"/>
        <end position="183"/>
    </location>
</feature>
<keyword evidence="4" id="KW-0788">Thiol protease</keyword>
<evidence type="ECO:0000313" key="8">
    <source>
        <dbReference type="Proteomes" id="UP000308730"/>
    </source>
</evidence>
<dbReference type="PANTHER" id="PTHR46915:SF2">
    <property type="entry name" value="UBIQUITIN-LIKE PROTEASE 4"/>
    <property type="match status" value="1"/>
</dbReference>
<dbReference type="PANTHER" id="PTHR46915">
    <property type="entry name" value="UBIQUITIN-LIKE PROTEASE 4-RELATED"/>
    <property type="match status" value="1"/>
</dbReference>
<name>A0A4S4M844_9APHY</name>
<dbReference type="Proteomes" id="UP000308730">
    <property type="component" value="Unassembled WGS sequence"/>
</dbReference>
<organism evidence="7 8">
    <name type="scientific">Antrodiella citrinella</name>
    <dbReference type="NCBI Taxonomy" id="2447956"/>
    <lineage>
        <taxon>Eukaryota</taxon>
        <taxon>Fungi</taxon>
        <taxon>Dikarya</taxon>
        <taxon>Basidiomycota</taxon>
        <taxon>Agaricomycotina</taxon>
        <taxon>Agaricomycetes</taxon>
        <taxon>Polyporales</taxon>
        <taxon>Steccherinaceae</taxon>
        <taxon>Antrodiella</taxon>
    </lineage>
</organism>
<keyword evidence="8" id="KW-1185">Reference proteome</keyword>
<dbReference type="GO" id="GO:0016926">
    <property type="term" value="P:protein desumoylation"/>
    <property type="evidence" value="ECO:0007669"/>
    <property type="project" value="UniProtKB-ARBA"/>
</dbReference>
<dbReference type="SUPFAM" id="SSF54001">
    <property type="entry name" value="Cysteine proteinases"/>
    <property type="match status" value="1"/>
</dbReference>
<feature type="region of interest" description="Disordered" evidence="5">
    <location>
        <begin position="341"/>
        <end position="364"/>
    </location>
</feature>
<dbReference type="OrthoDB" id="442460at2759"/>
<protein>
    <recommendedName>
        <fullName evidence="6">Ubiquitin-like protease family profile domain-containing protein</fullName>
    </recommendedName>
</protein>
<dbReference type="AlphaFoldDB" id="A0A4S4M844"/>
<dbReference type="GO" id="GO:0019783">
    <property type="term" value="F:ubiquitin-like protein peptidase activity"/>
    <property type="evidence" value="ECO:0007669"/>
    <property type="project" value="UniProtKB-ARBA"/>
</dbReference>
<dbReference type="Pfam" id="PF02902">
    <property type="entry name" value="Peptidase_C48"/>
    <property type="match status" value="1"/>
</dbReference>
<comment type="similarity">
    <text evidence="1">Belongs to the peptidase C48 family.</text>
</comment>
<sequence>MSNGHGSNPFGKRDVEDHEMEVLLGEMSRKATSMRALMRGPAYAEPETEPVTPAMTLVQRLAAGRANLLDIYGAGSMAEPGPSARGMSDIEARLAKSRKELEQYVLTALPAPIDPLTRRSITADDVKEDGDGRNAATRRIKDALLPSSDYQDLMAKRNRMTQPYPNPRNVHPAASSNGGGTRPIKAKIVAAERYVERLMPPSRSHSSRSDATATRHESSERTYTAPTRVREDLQPASVGQSSTQRARPDPKSLSDAITKSARVIACADPMEVDTPLPAPTTRPMVTLTAAKPKSMDVSIAAESAGPSSSKGDAHRATVSPEWMKLHKPVPSQVLPPVATSASLKQKQKVDDMRTKSAGPSAGKIKTRTEGADRIFGDLSRSDKDIEKSERSAVEYDVQSKALTFATKLSKRWESEVFPERWVPMLSEGFKVTTGAGTWTGLGGETHSLVNTDILRIRHPERGVLAAELYLSDTLINIGIQMVYKRMNDEKNDETTDSVNGCNLFDARHGQDLHYNRVDKLIGYLARDKPHLTRALWNRHTILMPICGESHWYLIAVINPVQIVMQRDPSTLDANVVDTDCVIVAMDSMAVNRDDTMEVVESYLRKRAHCDDFPVCRNARHVNLMVPAQPNAYDCGIFTIFFASMILLRPRWFREEVANQMRVRTIRLGDPGHAGFAARWNQIPRITDLRKLIRCSLAEEVSPEAITDGNNSDSSEVELLAHKGKPVQRKKVRQSVVPEMPACKDDVIDVDQDD</sequence>
<dbReference type="EMBL" id="SGPM01000446">
    <property type="protein sequence ID" value="THH21516.1"/>
    <property type="molecule type" value="Genomic_DNA"/>
</dbReference>
<accession>A0A4S4M844</accession>
<dbReference type="GO" id="GO:0008234">
    <property type="term" value="F:cysteine-type peptidase activity"/>
    <property type="evidence" value="ECO:0007669"/>
    <property type="project" value="UniProtKB-KW"/>
</dbReference>
<dbReference type="InterPro" id="IPR003653">
    <property type="entry name" value="Peptidase_C48_C"/>
</dbReference>
<comment type="caution">
    <text evidence="7">The sequence shown here is derived from an EMBL/GenBank/DDBJ whole genome shotgun (WGS) entry which is preliminary data.</text>
</comment>
<feature type="domain" description="Ubiquitin-like protease family profile" evidence="6">
    <location>
        <begin position="446"/>
        <end position="645"/>
    </location>
</feature>
<keyword evidence="2" id="KW-0645">Protease</keyword>
<gene>
    <name evidence="7" type="ORF">EUX98_g8365</name>
</gene>
<keyword evidence="3" id="KW-0378">Hydrolase</keyword>